<evidence type="ECO:0000259" key="8">
    <source>
        <dbReference type="Pfam" id="PF18962"/>
    </source>
</evidence>
<name>A0AAW7JPW2_9BACT</name>
<evidence type="ECO:0000313" key="11">
    <source>
        <dbReference type="Proteomes" id="UP001167831"/>
    </source>
</evidence>
<evidence type="ECO:0000256" key="1">
    <source>
        <dbReference type="ARBA" id="ARBA00001445"/>
    </source>
</evidence>
<dbReference type="Pfam" id="PF17389">
    <property type="entry name" value="Bac_rhamnosid6H"/>
    <property type="match status" value="1"/>
</dbReference>
<feature type="domain" description="Alpha-L-rhamnosidase C-terminal" evidence="7">
    <location>
        <begin position="1208"/>
        <end position="1290"/>
    </location>
</feature>
<evidence type="ECO:0000313" key="9">
    <source>
        <dbReference type="EMBL" id="MDN0022923.1"/>
    </source>
</evidence>
<dbReference type="EMBL" id="JAUEIF010000005">
    <property type="protein sequence ID" value="MDN0025373.1"/>
    <property type="molecule type" value="Genomic_DNA"/>
</dbReference>
<dbReference type="Proteomes" id="UP001168478">
    <property type="component" value="Unassembled WGS sequence"/>
</dbReference>
<proteinExistence type="predicted"/>
<dbReference type="GO" id="GO:0005975">
    <property type="term" value="P:carbohydrate metabolic process"/>
    <property type="evidence" value="ECO:0007669"/>
    <property type="project" value="InterPro"/>
</dbReference>
<evidence type="ECO:0000259" key="5">
    <source>
        <dbReference type="Pfam" id="PF08531"/>
    </source>
</evidence>
<evidence type="ECO:0000259" key="7">
    <source>
        <dbReference type="Pfam" id="PF17390"/>
    </source>
</evidence>
<dbReference type="Gene3D" id="2.60.420.10">
    <property type="entry name" value="Maltose phosphorylase, domain 3"/>
    <property type="match status" value="1"/>
</dbReference>
<dbReference type="Pfam" id="PF05592">
    <property type="entry name" value="Bac_rhamnosid"/>
    <property type="match status" value="1"/>
</dbReference>
<comment type="catalytic activity">
    <reaction evidence="1">
        <text>Hydrolysis of terminal non-reducing alpha-L-rhamnose residues in alpha-L-rhamnosides.</text>
        <dbReference type="EC" id="3.2.1.40"/>
    </reaction>
</comment>
<feature type="domain" description="Secretion system C-terminal sorting" evidence="8">
    <location>
        <begin position="1341"/>
        <end position="1407"/>
    </location>
</feature>
<evidence type="ECO:0000313" key="10">
    <source>
        <dbReference type="EMBL" id="MDN0025373.1"/>
    </source>
</evidence>
<keyword evidence="11" id="KW-1185">Reference proteome</keyword>
<dbReference type="InterPro" id="IPR008902">
    <property type="entry name" value="Rhamnosid_concanavalin"/>
</dbReference>
<dbReference type="Gene3D" id="2.60.120.560">
    <property type="entry name" value="Exo-inulinase, domain 1"/>
    <property type="match status" value="2"/>
</dbReference>
<dbReference type="Gene3D" id="1.50.10.10">
    <property type="match status" value="1"/>
</dbReference>
<dbReference type="Pfam" id="PF18962">
    <property type="entry name" value="Por_Secre_tail"/>
    <property type="match status" value="1"/>
</dbReference>
<comment type="caution">
    <text evidence="10">The sequence shown here is derived from an EMBL/GenBank/DDBJ whole genome shotgun (WGS) entry which is preliminary data.</text>
</comment>
<evidence type="ECO:0000256" key="3">
    <source>
        <dbReference type="ARBA" id="ARBA00022801"/>
    </source>
</evidence>
<evidence type="ECO:0000259" key="4">
    <source>
        <dbReference type="Pfam" id="PF05592"/>
    </source>
</evidence>
<sequence>MIGRNLLFVSLLLMCANAYGALGVTGLRVMTQKNPQGIDDTEPCFSWKLESDERSVLQTSYRIVVTEGASDGSVVWDSGVIESSESSNVPAEGISLQPSTRYFWSVTVRDNKGNEARSDEQAYFDTGLMGSGWSGAKWIKASDEAYGTSVGSVSDYTVEMDFEIEHTAAGICFAKTGEGNFYMWQFNTTDTGNPKFRPHVWNNGNPALLGEKELNGIVSLRNGETYRLRIEVTDGGHRATTFLNDVMIDERDGDFPYGDVGIRQDYGDYDMQPETAYFDNVRVSTSSDNVLFSEDFSKTNGFTAGEVVGGRLYVVGSTQQSVYAWQKKVVPNLRYRVETDMTLIRDNAAVVFGATARNTYFMWQINTADSDVPLVRRHIYNNSTTPWHEDVRITAFSKDDLLGHERHITIDVDGNVIKTFIDGELVDTYTDNSGVLAKGDLGLRVDNTSATVKEEAYFDNLKMTVFDGDGEPEVVFFEDFESENSEYFYSPDIVVVDGNRKCHMHVTGTENRMMQDATYGAPMFRKDFTVEKKVRSAKLYTSALGVYDVFVNGRRVGHLQPDGTTVYEELKPGWTDYRKRVFYQSHDVTSLFVEGRNTIGAVVTPGWWAGAIAKGIYGAPETGFIAKLVITYDDNTTGVIVTDDTWASSRKGAVKSGDIYDGEVYDARIVTDWNGSDISTWNAVAENTGFNGVIEAEKGPFVKVLDDNILSVKTATIYEGTTEGSGDYGMINVVDKVDGDAPVKLRKGQSVIFDFGQNFAGWVEFKVNGKRSTRLHLRFAEMLNDTGEKSRANDGPGGSLYLANLRTAKAELYYTMSGVENETYSPTTTFYGFRYCELTPTEDVEVVSIKGVPISSSHEDIGYVTTDNDMVNRLFSNIIWGQRSNLISVPTDCPQRDERLGWTADTQVFTNTALYNSNVAAFYEKWMTDVRDGQREDGAYYDIAPVSWTEFGNGAWADAGIIVPWNVYLMSGDKSIIEDNYESMERYMTWLSTQQGDGYKYQGGGTAHGDWLSFATTDPRYVSVAYYAYDARLMAKMSRVLSQSENDEYARKADMYETLFNNIKDEFQSRFFISSTGALRRPTQTACLLALNFGLYKDQNQYDYLTKRLESLITSNGEKLNTGFVGTAVINTTLSDNGLADKAYNLLLQRECPSWLYSIDQGATTMWERWDSYTKEKGFGDASMNSFNHYAYGAVGEWMYRNMAGIAVSEDNPGFRHIILRPCIDSRSSIPDGQERINKVDCGYDCNYGKIVSSWTAGDGVLHDYKVVVPANATATLYLPVTGENAAVYENGVPASEAEGVEFVKYEDGMMVYSLGSGSYHFTAEVADNISEVEKDGRMSVYPNPVKDRLNLSCDGNVSKVSLCSVSGSVAKVLDGNCSNIDMTDLAAGVYLLKAWCDDKVYTAKIIKQ</sequence>
<dbReference type="Proteomes" id="UP001167831">
    <property type="component" value="Unassembled WGS sequence"/>
</dbReference>
<dbReference type="Pfam" id="PF08531">
    <property type="entry name" value="Bac_rhamnosid_N"/>
    <property type="match status" value="1"/>
</dbReference>
<dbReference type="SUPFAM" id="SSF48208">
    <property type="entry name" value="Six-hairpin glycosidases"/>
    <property type="match status" value="1"/>
</dbReference>
<dbReference type="InterPro" id="IPR013783">
    <property type="entry name" value="Ig-like_fold"/>
</dbReference>
<dbReference type="RefSeq" id="WP_289825465.1">
    <property type="nucleotide sequence ID" value="NZ_JAUEIE010000007.1"/>
</dbReference>
<reference evidence="10" key="1">
    <citation type="submission" date="2023-06" db="EMBL/GenBank/DDBJ databases">
        <authorList>
            <person name="Zeman M."/>
            <person name="Kubasova T."/>
            <person name="Jahodarova E."/>
            <person name="Nykrynova M."/>
            <person name="Rychlik I."/>
        </authorList>
    </citation>
    <scope>NUCLEOTIDE SEQUENCE</scope>
    <source>
        <strain evidence="10">ET15</strain>
        <strain evidence="9">ET37</strain>
    </source>
</reference>
<organism evidence="10 12">
    <name type="scientific">Leyella lascolaii</name>
    <dbReference type="NCBI Taxonomy" id="1776379"/>
    <lineage>
        <taxon>Bacteria</taxon>
        <taxon>Pseudomonadati</taxon>
        <taxon>Bacteroidota</taxon>
        <taxon>Bacteroidia</taxon>
        <taxon>Bacteroidales</taxon>
        <taxon>Prevotellaceae</taxon>
        <taxon>Leyella</taxon>
    </lineage>
</organism>
<evidence type="ECO:0000313" key="12">
    <source>
        <dbReference type="Proteomes" id="UP001168478"/>
    </source>
</evidence>
<dbReference type="InterPro" id="IPR035398">
    <property type="entry name" value="Bac_rhamnosid_C"/>
</dbReference>
<dbReference type="EC" id="3.2.1.40" evidence="2"/>
<keyword evidence="3 10" id="KW-0378">Hydrolase</keyword>
<evidence type="ECO:0000259" key="6">
    <source>
        <dbReference type="Pfam" id="PF17389"/>
    </source>
</evidence>
<dbReference type="InterPro" id="IPR035396">
    <property type="entry name" value="Bac_rhamnosid6H"/>
</dbReference>
<feature type="domain" description="Bacterial alpha-L-rhamnosidase N-terminal" evidence="5">
    <location>
        <begin position="532"/>
        <end position="704"/>
    </location>
</feature>
<feature type="domain" description="Alpha-L-rhamnosidase six-hairpin glycosidase" evidence="6">
    <location>
        <begin position="860"/>
        <end position="1203"/>
    </location>
</feature>
<dbReference type="EMBL" id="JAUEIE010000007">
    <property type="protein sequence ID" value="MDN0022923.1"/>
    <property type="molecule type" value="Genomic_DNA"/>
</dbReference>
<dbReference type="InterPro" id="IPR012341">
    <property type="entry name" value="6hp_glycosidase-like_sf"/>
</dbReference>
<evidence type="ECO:0000256" key="2">
    <source>
        <dbReference type="ARBA" id="ARBA00012652"/>
    </source>
</evidence>
<reference evidence="10" key="2">
    <citation type="submission" date="2023-08" db="EMBL/GenBank/DDBJ databases">
        <title>Identification and characterization of horizontal gene transfer across gut microbiota members of farm animals based on homology search.</title>
        <authorList>
            <person name="Schwarzerova J."/>
            <person name="Nykrynova M."/>
            <person name="Jureckova K."/>
            <person name="Cejkova D."/>
            <person name="Rychlik I."/>
        </authorList>
    </citation>
    <scope>NUCLEOTIDE SEQUENCE</scope>
    <source>
        <strain evidence="10">ET15</strain>
        <strain evidence="9">ET37</strain>
    </source>
</reference>
<protein>
    <recommendedName>
        <fullName evidence="2">alpha-L-rhamnosidase</fullName>
        <ecNumber evidence="2">3.2.1.40</ecNumber>
    </recommendedName>
</protein>
<dbReference type="NCBIfam" id="TIGR04183">
    <property type="entry name" value="Por_Secre_tail"/>
    <property type="match status" value="1"/>
</dbReference>
<dbReference type="InterPro" id="IPR026444">
    <property type="entry name" value="Secre_tail"/>
</dbReference>
<dbReference type="GO" id="GO:0030596">
    <property type="term" value="F:alpha-L-rhamnosidase activity"/>
    <property type="evidence" value="ECO:0007669"/>
    <property type="project" value="UniProtKB-EC"/>
</dbReference>
<dbReference type="InterPro" id="IPR013737">
    <property type="entry name" value="Bac_rhamnosid_N"/>
</dbReference>
<dbReference type="Gene3D" id="2.60.120.260">
    <property type="entry name" value="Galactose-binding domain-like"/>
    <property type="match status" value="2"/>
</dbReference>
<dbReference type="Pfam" id="PF17390">
    <property type="entry name" value="Bac_rhamnosid_C"/>
    <property type="match status" value="1"/>
</dbReference>
<dbReference type="InterPro" id="IPR008928">
    <property type="entry name" value="6-hairpin_glycosidase_sf"/>
</dbReference>
<feature type="domain" description="Alpha-L-rhamnosidase concanavalin-like" evidence="4">
    <location>
        <begin position="748"/>
        <end position="851"/>
    </location>
</feature>
<gene>
    <name evidence="9" type="ORF">QVN81_07820</name>
    <name evidence="10" type="ORF">QVN84_07565</name>
</gene>
<dbReference type="InterPro" id="IPR016007">
    <property type="entry name" value="Alpha_rhamnosid"/>
</dbReference>
<dbReference type="PANTHER" id="PTHR33307:SF6">
    <property type="entry name" value="ALPHA-RHAMNOSIDASE (EUROFUNG)-RELATED"/>
    <property type="match status" value="1"/>
</dbReference>
<dbReference type="PANTHER" id="PTHR33307">
    <property type="entry name" value="ALPHA-RHAMNOSIDASE (EUROFUNG)"/>
    <property type="match status" value="1"/>
</dbReference>
<dbReference type="Pfam" id="PF25788">
    <property type="entry name" value="Ig_Rha78A_N"/>
    <property type="match status" value="1"/>
</dbReference>
<accession>A0AAW7JPW2</accession>
<dbReference type="Gene3D" id="2.60.40.10">
    <property type="entry name" value="Immunoglobulins"/>
    <property type="match status" value="1"/>
</dbReference>